<keyword evidence="2" id="KW-1185">Reference proteome</keyword>
<organism evidence="3">
    <name type="scientific">Schistocephalus solidus</name>
    <name type="common">Tapeworm</name>
    <dbReference type="NCBI Taxonomy" id="70667"/>
    <lineage>
        <taxon>Eukaryota</taxon>
        <taxon>Metazoa</taxon>
        <taxon>Spiralia</taxon>
        <taxon>Lophotrochozoa</taxon>
        <taxon>Platyhelminthes</taxon>
        <taxon>Cestoda</taxon>
        <taxon>Eucestoda</taxon>
        <taxon>Diphyllobothriidea</taxon>
        <taxon>Diphyllobothriidae</taxon>
        <taxon>Schistocephalus</taxon>
    </lineage>
</organism>
<sequence length="176" mass="19589">MLPILSAFAAIALRLVAVGSCGITHYFAFNTVRVLENREVMPAVCQLPRLWPSSNRALLEWEPANAWMVFVPLKSHFTNNSIICVYAPTSAAYQGDKEVERWHEHFVHLFNFYPQPNKFSFFSAVEFNHSPAYAVSCDPPSEGEIAVVNATGEDGIHAGSYKSFFKRFGALALSGD</sequence>
<dbReference type="WBParaSite" id="SSLN_0000919901-mRNA-1">
    <property type="protein sequence ID" value="SSLN_0000919901-mRNA-1"/>
    <property type="gene ID" value="SSLN_0000919901"/>
</dbReference>
<accession>A0A183SXB0</accession>
<protein>
    <submittedName>
        <fullName evidence="3">DUF3105 domain-containing protein</fullName>
    </submittedName>
</protein>
<dbReference type="AlphaFoldDB" id="A0A183SXB0"/>
<evidence type="ECO:0000313" key="2">
    <source>
        <dbReference type="Proteomes" id="UP000275846"/>
    </source>
</evidence>
<reference evidence="3" key="1">
    <citation type="submission" date="2016-06" db="UniProtKB">
        <authorList>
            <consortium name="WormBaseParasite"/>
        </authorList>
    </citation>
    <scope>IDENTIFICATION</scope>
</reference>
<evidence type="ECO:0000313" key="3">
    <source>
        <dbReference type="WBParaSite" id="SSLN_0000919901-mRNA-1"/>
    </source>
</evidence>
<dbReference type="EMBL" id="UYSU01034892">
    <property type="protein sequence ID" value="VDL95243.1"/>
    <property type="molecule type" value="Genomic_DNA"/>
</dbReference>
<name>A0A183SXB0_SCHSO</name>
<evidence type="ECO:0000313" key="1">
    <source>
        <dbReference type="EMBL" id="VDL95243.1"/>
    </source>
</evidence>
<dbReference type="Proteomes" id="UP000275846">
    <property type="component" value="Unassembled WGS sequence"/>
</dbReference>
<reference evidence="1 2" key="2">
    <citation type="submission" date="2018-11" db="EMBL/GenBank/DDBJ databases">
        <authorList>
            <consortium name="Pathogen Informatics"/>
        </authorList>
    </citation>
    <scope>NUCLEOTIDE SEQUENCE [LARGE SCALE GENOMIC DNA]</scope>
    <source>
        <strain evidence="1 2">NST_G2</strain>
    </source>
</reference>
<proteinExistence type="predicted"/>
<gene>
    <name evidence="1" type="ORF">SSLN_LOCUS8858</name>
</gene>